<protein>
    <recommendedName>
        <fullName evidence="9">2-oxoisovalerate dehydrogenase subunit alpha</fullName>
        <ecNumber evidence="9">1.2.4.4</ecNumber>
    </recommendedName>
    <alternativeName>
        <fullName evidence="9">Branched-chain alpha-keto acid dehydrogenase E1 component alpha chain</fullName>
    </alternativeName>
</protein>
<feature type="domain" description="Dehydrogenase E1 component" evidence="11">
    <location>
        <begin position="108"/>
        <end position="404"/>
    </location>
</feature>
<dbReference type="EC" id="1.2.4.4" evidence="9"/>
<dbReference type="InterPro" id="IPR050771">
    <property type="entry name" value="Alpha-ketoacid_DH_E1_comp"/>
</dbReference>
<dbReference type="CDD" id="cd02000">
    <property type="entry name" value="TPP_E1_PDC_ADC_BCADC"/>
    <property type="match status" value="1"/>
</dbReference>
<organism evidence="12">
    <name type="scientific">Medioppia subpectinata</name>
    <dbReference type="NCBI Taxonomy" id="1979941"/>
    <lineage>
        <taxon>Eukaryota</taxon>
        <taxon>Metazoa</taxon>
        <taxon>Ecdysozoa</taxon>
        <taxon>Arthropoda</taxon>
        <taxon>Chelicerata</taxon>
        <taxon>Arachnida</taxon>
        <taxon>Acari</taxon>
        <taxon>Acariformes</taxon>
        <taxon>Sarcoptiformes</taxon>
        <taxon>Oribatida</taxon>
        <taxon>Brachypylina</taxon>
        <taxon>Oppioidea</taxon>
        <taxon>Oppiidae</taxon>
        <taxon>Medioppia</taxon>
    </lineage>
</organism>
<proteinExistence type="inferred from homology"/>
<keyword evidence="6" id="KW-0630">Potassium</keyword>
<dbReference type="GO" id="GO:0003863">
    <property type="term" value="F:branched-chain 2-oxo acid dehydrogenase activity"/>
    <property type="evidence" value="ECO:0007669"/>
    <property type="project" value="UniProtKB-EC"/>
</dbReference>
<evidence type="ECO:0000256" key="7">
    <source>
        <dbReference type="ARBA" id="ARBA00023002"/>
    </source>
</evidence>
<evidence type="ECO:0000256" key="8">
    <source>
        <dbReference type="ARBA" id="ARBA00023128"/>
    </source>
</evidence>
<gene>
    <name evidence="12" type="ORF">OSB1V03_LOCUS16522</name>
</gene>
<dbReference type="PANTHER" id="PTHR43380:SF1">
    <property type="entry name" value="2-OXOISOVALERATE DEHYDROGENASE SUBUNIT ALPHA, MITOCHONDRIAL"/>
    <property type="match status" value="1"/>
</dbReference>
<feature type="region of interest" description="Disordered" evidence="10">
    <location>
        <begin position="35"/>
        <end position="58"/>
    </location>
</feature>
<keyword evidence="4" id="KW-0479">Metal-binding</keyword>
<dbReference type="OrthoDB" id="3845at2759"/>
<dbReference type="FunFam" id="3.40.50.970:FF:000015">
    <property type="entry name" value="2-oxoisovalerate dehydrogenase subunit alpha"/>
    <property type="match status" value="1"/>
</dbReference>
<dbReference type="EMBL" id="CAJPIZ010018498">
    <property type="protein sequence ID" value="CAG2116563.1"/>
    <property type="molecule type" value="Genomic_DNA"/>
</dbReference>
<dbReference type="Pfam" id="PF00676">
    <property type="entry name" value="E1_dh"/>
    <property type="match status" value="1"/>
</dbReference>
<evidence type="ECO:0000313" key="13">
    <source>
        <dbReference type="Proteomes" id="UP000759131"/>
    </source>
</evidence>
<comment type="cofactor">
    <cofactor evidence="1 9">
        <name>thiamine diphosphate</name>
        <dbReference type="ChEBI" id="CHEBI:58937"/>
    </cofactor>
</comment>
<evidence type="ECO:0000259" key="11">
    <source>
        <dbReference type="Pfam" id="PF00676"/>
    </source>
</evidence>
<dbReference type="GO" id="GO:0009083">
    <property type="term" value="P:branched-chain amino acid catabolic process"/>
    <property type="evidence" value="ECO:0007669"/>
    <property type="project" value="TreeGrafter"/>
</dbReference>
<keyword evidence="8" id="KW-0496">Mitochondrion</keyword>
<keyword evidence="9" id="KW-0786">Thiamine pyrophosphate</keyword>
<dbReference type="AlphaFoldDB" id="A0A7R9L999"/>
<evidence type="ECO:0000313" key="12">
    <source>
        <dbReference type="EMBL" id="CAD7636133.1"/>
    </source>
</evidence>
<comment type="similarity">
    <text evidence="3 9">Belongs to the BCKDHA family.</text>
</comment>
<dbReference type="EMBL" id="OC873073">
    <property type="protein sequence ID" value="CAD7636133.1"/>
    <property type="molecule type" value="Genomic_DNA"/>
</dbReference>
<feature type="compositionally biased region" description="Basic and acidic residues" evidence="10">
    <location>
        <begin position="41"/>
        <end position="50"/>
    </location>
</feature>
<keyword evidence="13" id="KW-1185">Reference proteome</keyword>
<evidence type="ECO:0000256" key="9">
    <source>
        <dbReference type="RuleBase" id="RU365014"/>
    </source>
</evidence>
<dbReference type="PANTHER" id="PTHR43380">
    <property type="entry name" value="2-OXOISOVALERATE DEHYDROGENASE SUBUNIT ALPHA, MITOCHONDRIAL"/>
    <property type="match status" value="1"/>
</dbReference>
<evidence type="ECO:0000256" key="3">
    <source>
        <dbReference type="ARBA" id="ARBA00008646"/>
    </source>
</evidence>
<dbReference type="InterPro" id="IPR029061">
    <property type="entry name" value="THDP-binding"/>
</dbReference>
<evidence type="ECO:0000256" key="6">
    <source>
        <dbReference type="ARBA" id="ARBA00022958"/>
    </source>
</evidence>
<dbReference type="GO" id="GO:0005759">
    <property type="term" value="C:mitochondrial matrix"/>
    <property type="evidence" value="ECO:0007669"/>
    <property type="project" value="UniProtKB-SubCell"/>
</dbReference>
<evidence type="ECO:0000256" key="5">
    <source>
        <dbReference type="ARBA" id="ARBA00022946"/>
    </source>
</evidence>
<feature type="non-terminal residue" evidence="12">
    <location>
        <position position="1"/>
    </location>
</feature>
<name>A0A7R9L999_9ACAR</name>
<comment type="catalytic activity">
    <reaction evidence="9">
        <text>N(6)-[(R)-lipoyl]-L-lysyl-[protein] + 3-methyl-2-oxobutanoate + H(+) = N(6)-[(R)-S(8)-2-methylpropanoyldihydrolipoyl]-L-lysyl-[protein] + CO2</text>
        <dbReference type="Rhea" id="RHEA:13457"/>
        <dbReference type="Rhea" id="RHEA-COMP:10474"/>
        <dbReference type="Rhea" id="RHEA-COMP:10497"/>
        <dbReference type="ChEBI" id="CHEBI:11851"/>
        <dbReference type="ChEBI" id="CHEBI:15378"/>
        <dbReference type="ChEBI" id="CHEBI:16526"/>
        <dbReference type="ChEBI" id="CHEBI:83099"/>
        <dbReference type="ChEBI" id="CHEBI:83142"/>
        <dbReference type="EC" id="1.2.4.4"/>
    </reaction>
</comment>
<evidence type="ECO:0000256" key="2">
    <source>
        <dbReference type="ARBA" id="ARBA00004305"/>
    </source>
</evidence>
<comment type="function">
    <text evidence="9">The branched-chain alpha-keto dehydrogenase complex catalyzes the overall conversion of alpha-keto acids to acyl-CoA and CO(2). It contains multiple copies of three enzymatic components: branched-chain alpha-keto acid decarboxylase (E1), lipoamide acyltransferase (E2) and lipoamide dehydrogenase (E3).</text>
</comment>
<accession>A0A7R9L999</accession>
<evidence type="ECO:0000256" key="1">
    <source>
        <dbReference type="ARBA" id="ARBA00001964"/>
    </source>
</evidence>
<dbReference type="InterPro" id="IPR001017">
    <property type="entry name" value="DH_E1"/>
</dbReference>
<comment type="subcellular location">
    <subcellularLocation>
        <location evidence="2">Mitochondrion matrix</location>
    </subcellularLocation>
</comment>
<dbReference type="Gene3D" id="3.40.50.970">
    <property type="match status" value="1"/>
</dbReference>
<dbReference type="SUPFAM" id="SSF52518">
    <property type="entry name" value="Thiamin diphosphate-binding fold (THDP-binding)"/>
    <property type="match status" value="1"/>
</dbReference>
<evidence type="ECO:0000256" key="4">
    <source>
        <dbReference type="ARBA" id="ARBA00022723"/>
    </source>
</evidence>
<dbReference type="GO" id="GO:0046872">
    <property type="term" value="F:metal ion binding"/>
    <property type="evidence" value="ECO:0007669"/>
    <property type="project" value="UniProtKB-KW"/>
</dbReference>
<evidence type="ECO:0000256" key="10">
    <source>
        <dbReference type="SAM" id="MobiDB-lite"/>
    </source>
</evidence>
<keyword evidence="5" id="KW-0809">Transit peptide</keyword>
<keyword evidence="7 9" id="KW-0560">Oxidoreductase</keyword>
<reference evidence="12" key="1">
    <citation type="submission" date="2020-11" db="EMBL/GenBank/DDBJ databases">
        <authorList>
            <person name="Tran Van P."/>
        </authorList>
    </citation>
    <scope>NUCLEOTIDE SEQUENCE</scope>
</reference>
<sequence length="434" mass="48966">KAPKFGRQLRTTLAMCPTGGQLLCRRCESTTATATQSGDHLSADKFEERPQFPGSRSQWTQELKFIDPNDYDGIPVYRVVDNSGNSCVQDLQELDTRLDRDLLIRLYRGMVKLDQIDTVLYNAQRQGRISFYITSHGEEATHFGPAAALEADDMVFCQYREAGVLIWRGFTIDNMLNQCFGNRKDLGKGRQMPIHYGSRDLNCVTIKSTLTSEMVHSVGSAYALKRQQKGRCVLSYFGDGAASEGDAHAALNFAATLDTPIIFYCRNNGYAISTPTTEQYRGDGIAARGPALGIPTIRIDGNDIVANFVAVAEGRRISIEENRPVLIEAMTYRVSHHSTSDDSSVYRSVDEVKKWQKNNHPINRLRKLLEKRDWFSETEEDQYKQEVRKEVLAAVVRAEKVLKPSLKTMFTDVYEELPDHLAEQYRDLAAHCSL</sequence>
<dbReference type="Proteomes" id="UP000759131">
    <property type="component" value="Unassembled WGS sequence"/>
</dbReference>